<evidence type="ECO:0000313" key="3">
    <source>
        <dbReference type="Proteomes" id="UP001246372"/>
    </source>
</evidence>
<keyword evidence="1" id="KW-0812">Transmembrane</keyword>
<evidence type="ECO:0000313" key="2">
    <source>
        <dbReference type="EMBL" id="MDT8998722.1"/>
    </source>
</evidence>
<dbReference type="SUPFAM" id="SSF54523">
    <property type="entry name" value="Pili subunits"/>
    <property type="match status" value="1"/>
</dbReference>
<gene>
    <name evidence="2" type="ORF">RQP53_05505</name>
</gene>
<feature type="transmembrane region" description="Helical" evidence="1">
    <location>
        <begin position="12"/>
        <end position="33"/>
    </location>
</feature>
<proteinExistence type="predicted"/>
<keyword evidence="1" id="KW-1133">Transmembrane helix</keyword>
<comment type="caution">
    <text evidence="2">The sequence shown here is derived from an EMBL/GenBank/DDBJ whole genome shotgun (WGS) entry which is preliminary data.</text>
</comment>
<dbReference type="RefSeq" id="WP_315649230.1">
    <property type="nucleotide sequence ID" value="NZ_JAVXZY010000002.1"/>
</dbReference>
<dbReference type="Gene3D" id="3.30.700.10">
    <property type="entry name" value="Glycoprotein, Type 4 Pilin"/>
    <property type="match status" value="1"/>
</dbReference>
<sequence>MKSVRKPIGVGIVEVLATLAIVGILLAVAAPSFSDFLDRRRVEAATTEFASDIAFSKALIASNTTNINLSIGSACYSVAFFAGNTTCPCEPPIPNICLVSPTAQAQTQKTVQKTNGIRFSTSPQVQSNQRIIAIQASEVLPQPAYVEITGARSNSLRVEIGPVGRVRICSVSGNFSGYPTC</sequence>
<accession>A0ABU3P8U5</accession>
<keyword evidence="3" id="KW-1185">Reference proteome</keyword>
<dbReference type="Proteomes" id="UP001246372">
    <property type="component" value="Unassembled WGS sequence"/>
</dbReference>
<organism evidence="2 3">
    <name type="scientific">Roseateles aquae</name>
    <dbReference type="NCBI Taxonomy" id="3077235"/>
    <lineage>
        <taxon>Bacteria</taxon>
        <taxon>Pseudomonadati</taxon>
        <taxon>Pseudomonadota</taxon>
        <taxon>Betaproteobacteria</taxon>
        <taxon>Burkholderiales</taxon>
        <taxon>Sphaerotilaceae</taxon>
        <taxon>Roseateles</taxon>
    </lineage>
</organism>
<protein>
    <submittedName>
        <fullName evidence="2">Uncharacterized protein</fullName>
    </submittedName>
</protein>
<dbReference type="InterPro" id="IPR045584">
    <property type="entry name" value="Pilin-like"/>
</dbReference>
<name>A0ABU3P8U5_9BURK</name>
<reference evidence="2" key="1">
    <citation type="submission" date="2023-09" db="EMBL/GenBank/DDBJ databases">
        <title>Paucibacter sp. APW11 Genome sequencing and assembly.</title>
        <authorList>
            <person name="Kim I."/>
        </authorList>
    </citation>
    <scope>NUCLEOTIDE SEQUENCE</scope>
    <source>
        <strain evidence="2">APW11</strain>
    </source>
</reference>
<keyword evidence="1" id="KW-0472">Membrane</keyword>
<evidence type="ECO:0000256" key="1">
    <source>
        <dbReference type="SAM" id="Phobius"/>
    </source>
</evidence>
<dbReference type="EMBL" id="JAVXZY010000002">
    <property type="protein sequence ID" value="MDT8998722.1"/>
    <property type="molecule type" value="Genomic_DNA"/>
</dbReference>